<gene>
    <name evidence="2" type="ORF">CCH01_12150</name>
</gene>
<dbReference type="STRING" id="1351755.CCH01_12150"/>
<evidence type="ECO:0000256" key="1">
    <source>
        <dbReference type="SAM" id="Phobius"/>
    </source>
</evidence>
<reference evidence="3" key="1">
    <citation type="submission" date="2017-03" db="EMBL/GenBank/DDBJ databases">
        <authorList>
            <person name="Falquet L."/>
            <person name="Falquet L."/>
        </authorList>
    </citation>
    <scope>NUCLEOTIDE SEQUENCE [LARGE SCALE GENOMIC DNA]</scope>
</reference>
<organism evidence="2 3">
    <name type="scientific">Clostridium chauvoei JF4335</name>
    <dbReference type="NCBI Taxonomy" id="1351755"/>
    <lineage>
        <taxon>Bacteria</taxon>
        <taxon>Bacillati</taxon>
        <taxon>Bacillota</taxon>
        <taxon>Clostridia</taxon>
        <taxon>Eubacteriales</taxon>
        <taxon>Clostridiaceae</taxon>
        <taxon>Clostridium</taxon>
    </lineage>
</organism>
<feature type="transmembrane region" description="Helical" evidence="1">
    <location>
        <begin position="9"/>
        <end position="30"/>
    </location>
</feature>
<name>A0A1U6JB14_9CLOT</name>
<keyword evidence="1" id="KW-0472">Membrane</keyword>
<accession>A0A1U6JB14</accession>
<sequence>MKKQTRQKMIYIVTIIMTVMFSVSLLVSLVR</sequence>
<keyword evidence="1" id="KW-0812">Transmembrane</keyword>
<keyword evidence="1" id="KW-1133">Transmembrane helix</keyword>
<dbReference type="EMBL" id="LT799839">
    <property type="protein sequence ID" value="SLK17267.1"/>
    <property type="molecule type" value="Genomic_DNA"/>
</dbReference>
<proteinExistence type="predicted"/>
<dbReference type="AlphaFoldDB" id="A0A1U6JB14"/>
<dbReference type="Proteomes" id="UP000190476">
    <property type="component" value="Chromosome I"/>
</dbReference>
<evidence type="ECO:0000313" key="2">
    <source>
        <dbReference type="EMBL" id="SLK17267.1"/>
    </source>
</evidence>
<keyword evidence="3" id="KW-1185">Reference proteome</keyword>
<protein>
    <submittedName>
        <fullName evidence="2">Uncharacterized protein</fullName>
    </submittedName>
</protein>
<evidence type="ECO:0000313" key="3">
    <source>
        <dbReference type="Proteomes" id="UP000190476"/>
    </source>
</evidence>